<accession>A0A942UJ39</accession>
<dbReference type="AlphaFoldDB" id="A0A942UJ39"/>
<gene>
    <name evidence="2" type="ORF">KHA91_06375</name>
</gene>
<comment type="caution">
    <text evidence="2">The sequence shown here is derived from an EMBL/GenBank/DDBJ whole genome shotgun (WGS) entry which is preliminary data.</text>
</comment>
<protein>
    <submittedName>
        <fullName evidence="2">SpoIIIAH-like family protein</fullName>
    </submittedName>
</protein>
<keyword evidence="3" id="KW-1185">Reference proteome</keyword>
<keyword evidence="1" id="KW-0472">Membrane</keyword>
<proteinExistence type="predicted"/>
<dbReference type="InterPro" id="IPR024232">
    <property type="entry name" value="SpoIIIAH"/>
</dbReference>
<dbReference type="Proteomes" id="UP000676456">
    <property type="component" value="Unassembled WGS sequence"/>
</dbReference>
<keyword evidence="1" id="KW-1133">Transmembrane helix</keyword>
<keyword evidence="1" id="KW-0812">Transmembrane</keyword>
<name>A0A942UJ39_9BACI</name>
<organism evidence="2 3">
    <name type="scientific">Lederbergia citrea</name>
    <dbReference type="NCBI Taxonomy" id="2833581"/>
    <lineage>
        <taxon>Bacteria</taxon>
        <taxon>Bacillati</taxon>
        <taxon>Bacillota</taxon>
        <taxon>Bacilli</taxon>
        <taxon>Bacillales</taxon>
        <taxon>Bacillaceae</taxon>
        <taxon>Lederbergia</taxon>
    </lineage>
</organism>
<evidence type="ECO:0000256" key="1">
    <source>
        <dbReference type="SAM" id="Phobius"/>
    </source>
</evidence>
<dbReference type="Gene3D" id="1.10.287.4300">
    <property type="entry name" value="Stage III sporulation protein AH-like"/>
    <property type="match status" value="1"/>
</dbReference>
<dbReference type="EMBL" id="JAGYPN010000001">
    <property type="protein sequence ID" value="MBS4222385.1"/>
    <property type="molecule type" value="Genomic_DNA"/>
</dbReference>
<dbReference type="InterPro" id="IPR038503">
    <property type="entry name" value="SpoIIIAH_sf"/>
</dbReference>
<feature type="transmembrane region" description="Helical" evidence="1">
    <location>
        <begin position="7"/>
        <end position="25"/>
    </location>
</feature>
<sequence>MLLKKQTVWLLTMLSLVVVLSVYYVTSDTSVKDLAAIGKDEPAAGNDMSDKDLKVLTEAAGDEVFETARISLQDKRGKQIEDMTTELASNELTVEEKQQLYAEMKEVTDVEMKEKTIESAIKSLGYSDALVKVENGEVNVTVKTSEDHSRSQAVQILKLVREEVGTNMVAVVDFQKK</sequence>
<evidence type="ECO:0000313" key="3">
    <source>
        <dbReference type="Proteomes" id="UP000676456"/>
    </source>
</evidence>
<evidence type="ECO:0000313" key="2">
    <source>
        <dbReference type="EMBL" id="MBS4222385.1"/>
    </source>
</evidence>
<dbReference type="Pfam" id="PF12685">
    <property type="entry name" value="SpoIIIAH"/>
    <property type="match status" value="1"/>
</dbReference>
<reference evidence="2 3" key="1">
    <citation type="submission" date="2021-05" db="EMBL/GenBank/DDBJ databases">
        <title>Novel Bacillus species.</title>
        <authorList>
            <person name="Liu G."/>
        </authorList>
    </citation>
    <scope>NUCLEOTIDE SEQUENCE [LARGE SCALE GENOMIC DNA]</scope>
    <source>
        <strain evidence="2 3">FJAT-49682</strain>
    </source>
</reference>
<dbReference type="RefSeq" id="WP_213097338.1">
    <property type="nucleotide sequence ID" value="NZ_JAGYPH010000001.1"/>
</dbReference>